<reference evidence="9 10" key="1">
    <citation type="journal article" date="2013" name="BMC Genomics">
        <title>The miniature genome of a carnivorous plant Genlisea aurea contains a low number of genes and short non-coding sequences.</title>
        <authorList>
            <person name="Leushkin E.V."/>
            <person name="Sutormin R.A."/>
            <person name="Nabieva E.R."/>
            <person name="Penin A.A."/>
            <person name="Kondrashov A.S."/>
            <person name="Logacheva M.D."/>
        </authorList>
    </citation>
    <scope>NUCLEOTIDE SEQUENCE [LARGE SCALE GENOMIC DNA]</scope>
</reference>
<protein>
    <recommendedName>
        <fullName evidence="11">MLO-like protein</fullName>
    </recommendedName>
</protein>
<sequence>MAEGLPGRAFEYTPSWAIAAVCFSIVFISACAERALHKLGKWFKHTNQVALFEALEKLKEELMLLGFISLLLTVLQRSITRVCVGERYANLMLPCVPTHHHTVDVGPQHCPKVGQVPLLSVEAMHDLHIFIFVLAVVYVVFCASTMLIGGIRVR</sequence>
<evidence type="ECO:0000256" key="7">
    <source>
        <dbReference type="ARBA" id="ARBA00023265"/>
    </source>
</evidence>
<evidence type="ECO:0000256" key="2">
    <source>
        <dbReference type="ARBA" id="ARBA00006574"/>
    </source>
</evidence>
<keyword evidence="5 8" id="KW-1133">Transmembrane helix</keyword>
<evidence type="ECO:0008006" key="11">
    <source>
        <dbReference type="Google" id="ProtNLM"/>
    </source>
</evidence>
<feature type="non-terminal residue" evidence="9">
    <location>
        <position position="154"/>
    </location>
</feature>
<dbReference type="PANTHER" id="PTHR31942:SF54">
    <property type="entry name" value="MLO-LIKE PROTEIN 13"/>
    <property type="match status" value="1"/>
</dbReference>
<dbReference type="GO" id="GO:0016020">
    <property type="term" value="C:membrane"/>
    <property type="evidence" value="ECO:0007669"/>
    <property type="project" value="UniProtKB-SubCell"/>
</dbReference>
<keyword evidence="3 8" id="KW-0812">Transmembrane</keyword>
<feature type="transmembrane region" description="Helical" evidence="8">
    <location>
        <begin position="127"/>
        <end position="151"/>
    </location>
</feature>
<evidence type="ECO:0000256" key="6">
    <source>
        <dbReference type="ARBA" id="ARBA00023136"/>
    </source>
</evidence>
<keyword evidence="4" id="KW-0611">Plant defense</keyword>
<keyword evidence="6 8" id="KW-0472">Membrane</keyword>
<name>S8D0G0_9LAMI</name>
<evidence type="ECO:0000256" key="5">
    <source>
        <dbReference type="ARBA" id="ARBA00022989"/>
    </source>
</evidence>
<evidence type="ECO:0000313" key="9">
    <source>
        <dbReference type="EMBL" id="EPS72820.1"/>
    </source>
</evidence>
<dbReference type="PANTHER" id="PTHR31942">
    <property type="entry name" value="MLO-LIKE PROTEIN 1"/>
    <property type="match status" value="1"/>
</dbReference>
<dbReference type="OrthoDB" id="1388414at2759"/>
<evidence type="ECO:0000256" key="1">
    <source>
        <dbReference type="ARBA" id="ARBA00004141"/>
    </source>
</evidence>
<dbReference type="AlphaFoldDB" id="S8D0G0"/>
<keyword evidence="10" id="KW-1185">Reference proteome</keyword>
<organism evidence="9 10">
    <name type="scientific">Genlisea aurea</name>
    <dbReference type="NCBI Taxonomy" id="192259"/>
    <lineage>
        <taxon>Eukaryota</taxon>
        <taxon>Viridiplantae</taxon>
        <taxon>Streptophyta</taxon>
        <taxon>Embryophyta</taxon>
        <taxon>Tracheophyta</taxon>
        <taxon>Spermatophyta</taxon>
        <taxon>Magnoliopsida</taxon>
        <taxon>eudicotyledons</taxon>
        <taxon>Gunneridae</taxon>
        <taxon>Pentapetalae</taxon>
        <taxon>asterids</taxon>
        <taxon>lamiids</taxon>
        <taxon>Lamiales</taxon>
        <taxon>Lentibulariaceae</taxon>
        <taxon>Genlisea</taxon>
    </lineage>
</organism>
<evidence type="ECO:0000256" key="4">
    <source>
        <dbReference type="ARBA" id="ARBA00022821"/>
    </source>
</evidence>
<dbReference type="Proteomes" id="UP000015453">
    <property type="component" value="Unassembled WGS sequence"/>
</dbReference>
<comment type="similarity">
    <text evidence="2">Belongs to the MLO family.</text>
</comment>
<gene>
    <name evidence="9" type="ORF">M569_01928</name>
</gene>
<comment type="caution">
    <text evidence="9">The sequence shown here is derived from an EMBL/GenBank/DDBJ whole genome shotgun (WGS) entry which is preliminary data.</text>
</comment>
<dbReference type="EMBL" id="AUSU01000676">
    <property type="protein sequence ID" value="EPS72820.1"/>
    <property type="molecule type" value="Genomic_DNA"/>
</dbReference>
<feature type="transmembrane region" description="Helical" evidence="8">
    <location>
        <begin position="16"/>
        <end position="36"/>
    </location>
</feature>
<dbReference type="GO" id="GO:0006952">
    <property type="term" value="P:defense response"/>
    <property type="evidence" value="ECO:0007669"/>
    <property type="project" value="UniProtKB-KW"/>
</dbReference>
<accession>S8D0G0</accession>
<evidence type="ECO:0000256" key="3">
    <source>
        <dbReference type="ARBA" id="ARBA00022692"/>
    </source>
</evidence>
<evidence type="ECO:0000256" key="8">
    <source>
        <dbReference type="SAM" id="Phobius"/>
    </source>
</evidence>
<dbReference type="InterPro" id="IPR004326">
    <property type="entry name" value="Mlo"/>
</dbReference>
<evidence type="ECO:0000313" key="10">
    <source>
        <dbReference type="Proteomes" id="UP000015453"/>
    </source>
</evidence>
<comment type="subcellular location">
    <subcellularLocation>
        <location evidence="1">Membrane</location>
        <topology evidence="1">Multi-pass membrane protein</topology>
    </subcellularLocation>
</comment>
<proteinExistence type="inferred from homology"/>
<dbReference type="Pfam" id="PF03094">
    <property type="entry name" value="Mlo"/>
    <property type="match status" value="2"/>
</dbReference>
<keyword evidence="7" id="KW-0568">Pathogenesis-related protein</keyword>